<proteinExistence type="predicted"/>
<name>A0A0D0D690_9AGAM</name>
<reference evidence="2" key="2">
    <citation type="submission" date="2015-01" db="EMBL/GenBank/DDBJ databases">
        <title>Evolutionary Origins and Diversification of the Mycorrhizal Mutualists.</title>
        <authorList>
            <consortium name="DOE Joint Genome Institute"/>
            <consortium name="Mycorrhizal Genomics Consortium"/>
            <person name="Kohler A."/>
            <person name="Kuo A."/>
            <person name="Nagy L.G."/>
            <person name="Floudas D."/>
            <person name="Copeland A."/>
            <person name="Barry K.W."/>
            <person name="Cichocki N."/>
            <person name="Veneault-Fourrey C."/>
            <person name="LaButti K."/>
            <person name="Lindquist E.A."/>
            <person name="Lipzen A."/>
            <person name="Lundell T."/>
            <person name="Morin E."/>
            <person name="Murat C."/>
            <person name="Riley R."/>
            <person name="Ohm R."/>
            <person name="Sun H."/>
            <person name="Tunlid A."/>
            <person name="Henrissat B."/>
            <person name="Grigoriev I.V."/>
            <person name="Hibbett D.S."/>
            <person name="Martin F."/>
        </authorList>
    </citation>
    <scope>NUCLEOTIDE SEQUENCE [LARGE SCALE GENOMIC DNA]</scope>
    <source>
        <strain evidence="2">Ve08.2h10</strain>
    </source>
</reference>
<gene>
    <name evidence="1" type="ORF">PAXRUDRAFT_22059</name>
</gene>
<accession>A0A0D0D690</accession>
<evidence type="ECO:0000313" key="2">
    <source>
        <dbReference type="Proteomes" id="UP000054538"/>
    </source>
</evidence>
<evidence type="ECO:0000313" key="1">
    <source>
        <dbReference type="EMBL" id="KIK72380.1"/>
    </source>
</evidence>
<dbReference type="EMBL" id="KN830900">
    <property type="protein sequence ID" value="KIK72380.1"/>
    <property type="molecule type" value="Genomic_DNA"/>
</dbReference>
<organism evidence="1 2">
    <name type="scientific">Paxillus rubicundulus Ve08.2h10</name>
    <dbReference type="NCBI Taxonomy" id="930991"/>
    <lineage>
        <taxon>Eukaryota</taxon>
        <taxon>Fungi</taxon>
        <taxon>Dikarya</taxon>
        <taxon>Basidiomycota</taxon>
        <taxon>Agaricomycotina</taxon>
        <taxon>Agaricomycetes</taxon>
        <taxon>Agaricomycetidae</taxon>
        <taxon>Boletales</taxon>
        <taxon>Paxilineae</taxon>
        <taxon>Paxillaceae</taxon>
        <taxon>Paxillus</taxon>
    </lineage>
</organism>
<reference evidence="1 2" key="1">
    <citation type="submission" date="2014-04" db="EMBL/GenBank/DDBJ databases">
        <authorList>
            <consortium name="DOE Joint Genome Institute"/>
            <person name="Kuo A."/>
            <person name="Kohler A."/>
            <person name="Jargeat P."/>
            <person name="Nagy L.G."/>
            <person name="Floudas D."/>
            <person name="Copeland A."/>
            <person name="Barry K.W."/>
            <person name="Cichocki N."/>
            <person name="Veneault-Fourrey C."/>
            <person name="LaButti K."/>
            <person name="Lindquist E.A."/>
            <person name="Lipzen A."/>
            <person name="Lundell T."/>
            <person name="Morin E."/>
            <person name="Murat C."/>
            <person name="Sun H."/>
            <person name="Tunlid A."/>
            <person name="Henrissat B."/>
            <person name="Grigoriev I.V."/>
            <person name="Hibbett D.S."/>
            <person name="Martin F."/>
            <person name="Nordberg H.P."/>
            <person name="Cantor M.N."/>
            <person name="Hua S.X."/>
        </authorList>
    </citation>
    <scope>NUCLEOTIDE SEQUENCE [LARGE SCALE GENOMIC DNA]</scope>
    <source>
        <strain evidence="1 2">Ve08.2h10</strain>
    </source>
</reference>
<dbReference type="HOGENOM" id="CLU_3069385_0_0_1"/>
<dbReference type="AlphaFoldDB" id="A0A0D0D690"/>
<keyword evidence="2" id="KW-1185">Reference proteome</keyword>
<dbReference type="Proteomes" id="UP000054538">
    <property type="component" value="Unassembled WGS sequence"/>
</dbReference>
<dbReference type="InParanoid" id="A0A0D0D690"/>
<sequence>MDVYEIQLASALSMKSIELAMLSVNGFQLKGVKYLACSGVANTAIPDPTMVEG</sequence>
<protein>
    <submittedName>
        <fullName evidence="1">Uncharacterized protein</fullName>
    </submittedName>
</protein>